<dbReference type="AlphaFoldDB" id="A0A7W7YQ09"/>
<protein>
    <submittedName>
        <fullName evidence="2">Uncharacterized protein</fullName>
    </submittedName>
</protein>
<dbReference type="RefSeq" id="WP_184212773.1">
    <property type="nucleotide sequence ID" value="NZ_JACHIF010000012.1"/>
</dbReference>
<sequence>MKNIVVPLLGAVSIISTGTLAWLLATPPSVDPRAVKLETELQEARQTIAKLKADLARKPTETSPTATGTASTTPAQDPASTAANLPAPPNSGNLRQMLRTPEMRQVLENQQAAQIDLAYGKLFEILRLSPEDKENFRKLLTARQKMQTDLSMQLMEPGLTDQKRQEILAEAKHQSSVYEASIKEFLNEENDWKTFQEWDFTKPDRTVYDTLGRNLFAASSEPLSGSQEQELLKLMAEVRTSPSSIGGLNDQTGGDPSKITDQVIQQQIEQLETNHRIIAERAEGFLTPGQRETLKSYLAQLKTVSKSSMEMFRGINK</sequence>
<keyword evidence="3" id="KW-1185">Reference proteome</keyword>
<feature type="compositionally biased region" description="Low complexity" evidence="1">
    <location>
        <begin position="61"/>
        <end position="75"/>
    </location>
</feature>
<evidence type="ECO:0000313" key="2">
    <source>
        <dbReference type="EMBL" id="MBB5040228.1"/>
    </source>
</evidence>
<dbReference type="Proteomes" id="UP000534294">
    <property type="component" value="Unassembled WGS sequence"/>
</dbReference>
<comment type="caution">
    <text evidence="2">The sequence shown here is derived from an EMBL/GenBank/DDBJ whole genome shotgun (WGS) entry which is preliminary data.</text>
</comment>
<accession>A0A7W7YQ09</accession>
<reference evidence="2 3" key="1">
    <citation type="submission" date="2020-08" db="EMBL/GenBank/DDBJ databases">
        <title>Genomic Encyclopedia of Type Strains, Phase IV (KMG-IV): sequencing the most valuable type-strain genomes for metagenomic binning, comparative biology and taxonomic classification.</title>
        <authorList>
            <person name="Goeker M."/>
        </authorList>
    </citation>
    <scope>NUCLEOTIDE SEQUENCE [LARGE SCALE GENOMIC DNA]</scope>
    <source>
        <strain evidence="2 3">DSM 12251</strain>
    </source>
</reference>
<feature type="region of interest" description="Disordered" evidence="1">
    <location>
        <begin position="53"/>
        <end position="91"/>
    </location>
</feature>
<proteinExistence type="predicted"/>
<name>A0A7W7YQ09_9BACT</name>
<dbReference type="EMBL" id="JACHIF010000012">
    <property type="protein sequence ID" value="MBB5040228.1"/>
    <property type="molecule type" value="Genomic_DNA"/>
</dbReference>
<evidence type="ECO:0000256" key="1">
    <source>
        <dbReference type="SAM" id="MobiDB-lite"/>
    </source>
</evidence>
<organism evidence="2 3">
    <name type="scientific">Prosthecobacter dejongeii</name>
    <dbReference type="NCBI Taxonomy" id="48465"/>
    <lineage>
        <taxon>Bacteria</taxon>
        <taxon>Pseudomonadati</taxon>
        <taxon>Verrucomicrobiota</taxon>
        <taxon>Verrucomicrobiia</taxon>
        <taxon>Verrucomicrobiales</taxon>
        <taxon>Verrucomicrobiaceae</taxon>
        <taxon>Prosthecobacter</taxon>
    </lineage>
</organism>
<gene>
    <name evidence="2" type="ORF">HNQ64_004509</name>
</gene>
<evidence type="ECO:0000313" key="3">
    <source>
        <dbReference type="Proteomes" id="UP000534294"/>
    </source>
</evidence>